<accession>E6Q8V1</accession>
<comment type="caution">
    <text evidence="2">The sequence shown here is derived from an EMBL/GenBank/DDBJ whole genome shotgun (WGS) entry which is preliminary data.</text>
</comment>
<evidence type="ECO:0000256" key="1">
    <source>
        <dbReference type="SAM" id="Phobius"/>
    </source>
</evidence>
<dbReference type="EMBL" id="CABP01000016">
    <property type="protein sequence ID" value="CBI03627.1"/>
    <property type="molecule type" value="Genomic_DNA"/>
</dbReference>
<proteinExistence type="predicted"/>
<evidence type="ECO:0000313" key="2">
    <source>
        <dbReference type="EMBL" id="CBI03627.1"/>
    </source>
</evidence>
<organism evidence="2">
    <name type="scientific">mine drainage metagenome</name>
    <dbReference type="NCBI Taxonomy" id="410659"/>
    <lineage>
        <taxon>unclassified sequences</taxon>
        <taxon>metagenomes</taxon>
        <taxon>ecological metagenomes</taxon>
    </lineage>
</organism>
<protein>
    <submittedName>
        <fullName evidence="2">Uncharacterized protein</fullName>
    </submittedName>
</protein>
<name>E6Q8V1_9ZZZZ</name>
<feature type="transmembrane region" description="Helical" evidence="1">
    <location>
        <begin position="6"/>
        <end position="30"/>
    </location>
</feature>
<keyword evidence="1" id="KW-0472">Membrane</keyword>
<reference evidence="2" key="1">
    <citation type="submission" date="2009-10" db="EMBL/GenBank/DDBJ databases">
        <title>Diversity of trophic interactions inside an arsenic-rich microbial ecosystem.</title>
        <authorList>
            <person name="Bertin P.N."/>
            <person name="Heinrich-Salmeron A."/>
            <person name="Pelletier E."/>
            <person name="Goulhen-Chollet F."/>
            <person name="Arsene-Ploetze F."/>
            <person name="Gallien S."/>
            <person name="Calteau A."/>
            <person name="Vallenet D."/>
            <person name="Casiot C."/>
            <person name="Chane-Woon-Ming B."/>
            <person name="Giloteaux L."/>
            <person name="Barakat M."/>
            <person name="Bonnefoy V."/>
            <person name="Bruneel O."/>
            <person name="Chandler M."/>
            <person name="Cleiss J."/>
            <person name="Duran R."/>
            <person name="Elbaz-Poulichet F."/>
            <person name="Fonknechten N."/>
            <person name="Lauga B."/>
            <person name="Mornico D."/>
            <person name="Ortet P."/>
            <person name="Schaeffer C."/>
            <person name="Siguier P."/>
            <person name="Alexander Thil Smith A."/>
            <person name="Van Dorsselaer A."/>
            <person name="Weissenbach J."/>
            <person name="Medigue C."/>
            <person name="Le Paslier D."/>
        </authorList>
    </citation>
    <scope>NUCLEOTIDE SEQUENCE</scope>
</reference>
<keyword evidence="1" id="KW-1133">Transmembrane helix</keyword>
<feature type="transmembrane region" description="Helical" evidence="1">
    <location>
        <begin position="37"/>
        <end position="54"/>
    </location>
</feature>
<gene>
    <name evidence="2" type="ORF">CARN5_2957</name>
</gene>
<dbReference type="AlphaFoldDB" id="E6Q8V1"/>
<keyword evidence="1" id="KW-0812">Transmembrane</keyword>
<sequence>MFGDFLITALLHNPMDALVTLFFGLAATVLLHKMFKYLVFGATGIAVFVLLGQTR</sequence>